<dbReference type="Gene3D" id="1.20.1720.10">
    <property type="entry name" value="Multidrug resistance protein D"/>
    <property type="match status" value="1"/>
</dbReference>
<evidence type="ECO:0000256" key="5">
    <source>
        <dbReference type="ARBA" id="ARBA00023180"/>
    </source>
</evidence>
<evidence type="ECO:0000313" key="8">
    <source>
        <dbReference type="EMBL" id="KAF4954953.1"/>
    </source>
</evidence>
<sequence length="752" mass="81598">MAQDNSGAQSRAESRTMEGYKLHLSVVGLTFGLFLSALETTIVSTTLDTVGAHFDDERDLSWIVTAYMVTFNGAESFNIDQLPRANLYTGFLLLHARLSDVFGRFIVFYGCLAIFALFSGVCGAAQSMEQLIVFRALQGIGASGLFSLTMVIVPDITPDRWLGLYSGVVSSVFAFSSVLGPVLGGVISQHSTWRWVFLLNLPGAAVCAFLLVPSLNWKHKPKSKSGEWRKIDIPGAILFLAATILLIYALQSASTAGAGYGWSSSIIIGCLVGSGVSLILFIVYELFLPRFSSMSPFFPLPLLLQPDIALLLISAFFMGSSFYSTIIQLPQRLQHVNDKSPTTAGVLLLPVLLPSAGCSALSGGLYRKFPKASPLLLFAGGALQVIGVGLLSTLSTEMPVSNSQYGFEVMTGVGFGLMLPSFMILARDWVPEQQYATAMGLVNTFRTLGGCVSIAVCGAILNRELDKRYESLASVPLSEDETSSLSTVYGEIYNEQFFVMAILSIPSAVAAGVIILRQYLNRGVFSSLPFNMRILCLHGAGTNSEIFRIQLGSVIHHLLKDDPTLSFEFYDAEVECPPAKGIETLSEGPFYEWYSWDHLQKIPPAETATNGIENVLSIIAEEGPFDGVVGFSQGAAITASVLAHYSKENPLEPQTNLFKFAMFICGSKPFTYDGMNRIDQSDRPVVQIPTAHIVGRKDQWYKESLGLHALCDSHSAKVYDHGQGHSLPINPQTTGVVAQMFKHLSAKATFAC</sequence>
<protein>
    <recommendedName>
        <fullName evidence="7">Major facilitator superfamily (MFS) profile domain-containing protein</fullName>
    </recommendedName>
</protein>
<feature type="transmembrane region" description="Helical" evidence="6">
    <location>
        <begin position="106"/>
        <end position="126"/>
    </location>
</feature>
<dbReference type="Pfam" id="PF07690">
    <property type="entry name" value="MFS_1"/>
    <property type="match status" value="1"/>
</dbReference>
<dbReference type="PROSITE" id="PS50850">
    <property type="entry name" value="MFS"/>
    <property type="match status" value="1"/>
</dbReference>
<feature type="transmembrane region" description="Helical" evidence="6">
    <location>
        <begin position="347"/>
        <end position="366"/>
    </location>
</feature>
<feature type="transmembrane region" description="Helical" evidence="6">
    <location>
        <begin position="262"/>
        <end position="287"/>
    </location>
</feature>
<dbReference type="PANTHER" id="PTHR23501">
    <property type="entry name" value="MAJOR FACILITATOR SUPERFAMILY"/>
    <property type="match status" value="1"/>
</dbReference>
<feature type="transmembrane region" description="Helical" evidence="6">
    <location>
        <begin position="438"/>
        <end position="461"/>
    </location>
</feature>
<dbReference type="Proteomes" id="UP000622797">
    <property type="component" value="Unassembled WGS sequence"/>
</dbReference>
<dbReference type="PANTHER" id="PTHR23501:SF43">
    <property type="entry name" value="MULTIDRUG TRANSPORTER, PUTATIVE (AFU_ORTHOLOGUE AFUA_6G03040)-RELATED"/>
    <property type="match status" value="1"/>
</dbReference>
<keyword evidence="2 6" id="KW-0812">Transmembrane</keyword>
<dbReference type="InterPro" id="IPR011701">
    <property type="entry name" value="MFS"/>
</dbReference>
<gene>
    <name evidence="8" type="ORF">FSARC_11982</name>
</gene>
<keyword evidence="3 6" id="KW-1133">Transmembrane helix</keyword>
<dbReference type="GO" id="GO:0005886">
    <property type="term" value="C:plasma membrane"/>
    <property type="evidence" value="ECO:0007669"/>
    <property type="project" value="TreeGrafter"/>
</dbReference>
<dbReference type="Gene3D" id="1.20.1250.20">
    <property type="entry name" value="MFS general substrate transporter like domains"/>
    <property type="match status" value="1"/>
</dbReference>
<dbReference type="GO" id="GO:0022857">
    <property type="term" value="F:transmembrane transporter activity"/>
    <property type="evidence" value="ECO:0007669"/>
    <property type="project" value="InterPro"/>
</dbReference>
<comment type="caution">
    <text evidence="8">The sequence shown here is derived from an EMBL/GenBank/DDBJ whole genome shotgun (WGS) entry which is preliminary data.</text>
</comment>
<organism evidence="8 9">
    <name type="scientific">Fusarium sarcochroum</name>
    <dbReference type="NCBI Taxonomy" id="1208366"/>
    <lineage>
        <taxon>Eukaryota</taxon>
        <taxon>Fungi</taxon>
        <taxon>Dikarya</taxon>
        <taxon>Ascomycota</taxon>
        <taxon>Pezizomycotina</taxon>
        <taxon>Sordariomycetes</taxon>
        <taxon>Hypocreomycetidae</taxon>
        <taxon>Hypocreales</taxon>
        <taxon>Nectriaceae</taxon>
        <taxon>Fusarium</taxon>
        <taxon>Fusarium lateritium species complex</taxon>
    </lineage>
</organism>
<feature type="transmembrane region" description="Helical" evidence="6">
    <location>
        <begin position="193"/>
        <end position="212"/>
    </location>
</feature>
<dbReference type="EMBL" id="JABEXW010000796">
    <property type="protein sequence ID" value="KAF4954953.1"/>
    <property type="molecule type" value="Genomic_DNA"/>
</dbReference>
<feature type="domain" description="Major facilitator superfamily (MFS) profile" evidence="7">
    <location>
        <begin position="25"/>
        <end position="519"/>
    </location>
</feature>
<feature type="transmembrane region" description="Helical" evidence="6">
    <location>
        <begin position="308"/>
        <end position="327"/>
    </location>
</feature>
<feature type="transmembrane region" description="Helical" evidence="6">
    <location>
        <begin position="20"/>
        <end position="38"/>
    </location>
</feature>
<evidence type="ECO:0000256" key="6">
    <source>
        <dbReference type="SAM" id="Phobius"/>
    </source>
</evidence>
<dbReference type="AlphaFoldDB" id="A0A8H4TBP3"/>
<feature type="transmembrane region" description="Helical" evidence="6">
    <location>
        <begin position="233"/>
        <end position="250"/>
    </location>
</feature>
<feature type="transmembrane region" description="Helical" evidence="6">
    <location>
        <begin position="132"/>
        <end position="153"/>
    </location>
</feature>
<keyword evidence="9" id="KW-1185">Reference proteome</keyword>
<feature type="transmembrane region" description="Helical" evidence="6">
    <location>
        <begin position="405"/>
        <end position="426"/>
    </location>
</feature>
<dbReference type="InterPro" id="IPR020846">
    <property type="entry name" value="MFS_dom"/>
</dbReference>
<feature type="transmembrane region" description="Helical" evidence="6">
    <location>
        <begin position="375"/>
        <end position="393"/>
    </location>
</feature>
<evidence type="ECO:0000313" key="9">
    <source>
        <dbReference type="Proteomes" id="UP000622797"/>
    </source>
</evidence>
<evidence type="ECO:0000256" key="2">
    <source>
        <dbReference type="ARBA" id="ARBA00022692"/>
    </source>
</evidence>
<proteinExistence type="predicted"/>
<dbReference type="Pfam" id="PF03959">
    <property type="entry name" value="FSH1"/>
    <property type="match status" value="1"/>
</dbReference>
<dbReference type="InterPro" id="IPR029058">
    <property type="entry name" value="AB_hydrolase_fold"/>
</dbReference>
<keyword evidence="5" id="KW-0325">Glycoprotein</keyword>
<keyword evidence="4 6" id="KW-0472">Membrane</keyword>
<dbReference type="SUPFAM" id="SSF103473">
    <property type="entry name" value="MFS general substrate transporter"/>
    <property type="match status" value="1"/>
</dbReference>
<feature type="transmembrane region" description="Helical" evidence="6">
    <location>
        <begin position="165"/>
        <end position="187"/>
    </location>
</feature>
<dbReference type="Gene3D" id="3.40.50.1820">
    <property type="entry name" value="alpha/beta hydrolase"/>
    <property type="match status" value="1"/>
</dbReference>
<dbReference type="SUPFAM" id="SSF53474">
    <property type="entry name" value="alpha/beta-Hydrolases"/>
    <property type="match status" value="1"/>
</dbReference>
<feature type="transmembrane region" description="Helical" evidence="6">
    <location>
        <begin position="497"/>
        <end position="516"/>
    </location>
</feature>
<reference evidence="8" key="1">
    <citation type="journal article" date="2020" name="BMC Genomics">
        <title>Correction to: Identification and distribution of gene clusters required for synthesis of sphingolipid metabolism inhibitors in diverse species of the filamentous fungus Fusarium.</title>
        <authorList>
            <person name="Kim H.S."/>
            <person name="Lohmar J.M."/>
            <person name="Busman M."/>
            <person name="Brown D.W."/>
            <person name="Naumann T.A."/>
            <person name="Divon H.H."/>
            <person name="Lysoe E."/>
            <person name="Uhlig S."/>
            <person name="Proctor R.H."/>
        </authorList>
    </citation>
    <scope>NUCLEOTIDE SEQUENCE</scope>
    <source>
        <strain evidence="8">NRRL 20472</strain>
    </source>
</reference>
<reference evidence="8" key="2">
    <citation type="submission" date="2020-05" db="EMBL/GenBank/DDBJ databases">
        <authorList>
            <person name="Kim H.-S."/>
            <person name="Proctor R.H."/>
            <person name="Brown D.W."/>
        </authorList>
    </citation>
    <scope>NUCLEOTIDE SEQUENCE</scope>
    <source>
        <strain evidence="8">NRRL 20472</strain>
    </source>
</reference>
<evidence type="ECO:0000256" key="1">
    <source>
        <dbReference type="ARBA" id="ARBA00004141"/>
    </source>
</evidence>
<evidence type="ECO:0000259" key="7">
    <source>
        <dbReference type="PROSITE" id="PS50850"/>
    </source>
</evidence>
<dbReference type="OrthoDB" id="440553at2759"/>
<comment type="subcellular location">
    <subcellularLocation>
        <location evidence="1">Membrane</location>
        <topology evidence="1">Multi-pass membrane protein</topology>
    </subcellularLocation>
</comment>
<accession>A0A8H4TBP3</accession>
<evidence type="ECO:0000256" key="4">
    <source>
        <dbReference type="ARBA" id="ARBA00023136"/>
    </source>
</evidence>
<dbReference type="InterPro" id="IPR005645">
    <property type="entry name" value="FSH-like_dom"/>
</dbReference>
<evidence type="ECO:0000256" key="3">
    <source>
        <dbReference type="ARBA" id="ARBA00022989"/>
    </source>
</evidence>
<dbReference type="InterPro" id="IPR036259">
    <property type="entry name" value="MFS_trans_sf"/>
</dbReference>
<name>A0A8H4TBP3_9HYPO</name>